<keyword evidence="7" id="KW-0539">Nucleus</keyword>
<proteinExistence type="inferred from homology"/>
<accession>A0AAW1XQT7</accession>
<dbReference type="AlphaFoldDB" id="A0AAW1XQT7"/>
<dbReference type="InterPro" id="IPR058353">
    <property type="entry name" value="DUF8040"/>
</dbReference>
<gene>
    <name evidence="11" type="ORF">M0R45_015658</name>
</gene>
<keyword evidence="12" id="KW-1185">Reference proteome</keyword>
<evidence type="ECO:0000256" key="6">
    <source>
        <dbReference type="ARBA" id="ARBA00022801"/>
    </source>
</evidence>
<evidence type="ECO:0000313" key="11">
    <source>
        <dbReference type="EMBL" id="KAK9938947.1"/>
    </source>
</evidence>
<dbReference type="GO" id="GO:0016787">
    <property type="term" value="F:hydrolase activity"/>
    <property type="evidence" value="ECO:0007669"/>
    <property type="project" value="UniProtKB-KW"/>
</dbReference>
<evidence type="ECO:0000256" key="5">
    <source>
        <dbReference type="ARBA" id="ARBA00022723"/>
    </source>
</evidence>
<comment type="similarity">
    <text evidence="3">Belongs to the HARBI1 family.</text>
</comment>
<feature type="compositionally biased region" description="Basic and acidic residues" evidence="8">
    <location>
        <begin position="282"/>
        <end position="299"/>
    </location>
</feature>
<evidence type="ECO:0008006" key="13">
    <source>
        <dbReference type="Google" id="ProtNLM"/>
    </source>
</evidence>
<evidence type="ECO:0000259" key="10">
    <source>
        <dbReference type="Pfam" id="PF26138"/>
    </source>
</evidence>
<evidence type="ECO:0000256" key="1">
    <source>
        <dbReference type="ARBA" id="ARBA00001968"/>
    </source>
</evidence>
<keyword evidence="5" id="KW-0479">Metal-binding</keyword>
<evidence type="ECO:0000256" key="7">
    <source>
        <dbReference type="ARBA" id="ARBA00023242"/>
    </source>
</evidence>
<dbReference type="EMBL" id="JBEDUW010000003">
    <property type="protein sequence ID" value="KAK9938947.1"/>
    <property type="molecule type" value="Genomic_DNA"/>
</dbReference>
<sequence length="318" mass="36696">MDNSEDGEEVSQNLVYATCVFARMIESYYVKYIHKTPFLNSSHTGNIWVMELLQGNDKRFFRMFRMDKHVFYRLCSELQNKYEFKGSKRMNVFEILGMFLHILGHGVVNRLAQERFQHSGETVNRYFSYVLDMVCNLAVEVIQPVDREFKNIAPEILRDSRYMPHFKDCIGAIDGVHVRASIRHADQIPYIGRKGMSTQNIMAACNFDMQFIFAYAGWEGTAHDTRIFLSAIRNPELNFPKPPNGKYYLVDAGYPQMKGRHAESDKHFDKHGNENATPNEETDIKAETQGDHSSRHDVSAQEMEVLRNNIAASLMNGV</sequence>
<evidence type="ECO:0000256" key="4">
    <source>
        <dbReference type="ARBA" id="ARBA00022722"/>
    </source>
</evidence>
<dbReference type="InterPro" id="IPR045249">
    <property type="entry name" value="HARBI1-like"/>
</dbReference>
<name>A0AAW1XQT7_RUBAR</name>
<organism evidence="11 12">
    <name type="scientific">Rubus argutus</name>
    <name type="common">Southern blackberry</name>
    <dbReference type="NCBI Taxonomy" id="59490"/>
    <lineage>
        <taxon>Eukaryota</taxon>
        <taxon>Viridiplantae</taxon>
        <taxon>Streptophyta</taxon>
        <taxon>Embryophyta</taxon>
        <taxon>Tracheophyta</taxon>
        <taxon>Spermatophyta</taxon>
        <taxon>Magnoliopsida</taxon>
        <taxon>eudicotyledons</taxon>
        <taxon>Gunneridae</taxon>
        <taxon>Pentapetalae</taxon>
        <taxon>rosids</taxon>
        <taxon>fabids</taxon>
        <taxon>Rosales</taxon>
        <taxon>Rosaceae</taxon>
        <taxon>Rosoideae</taxon>
        <taxon>Rosoideae incertae sedis</taxon>
        <taxon>Rubus</taxon>
    </lineage>
</organism>
<dbReference type="PANTHER" id="PTHR22930:SF221">
    <property type="entry name" value="NUCLEASE HARBI1"/>
    <property type="match status" value="1"/>
</dbReference>
<dbReference type="InterPro" id="IPR027806">
    <property type="entry name" value="HARBI1_dom"/>
</dbReference>
<evidence type="ECO:0000259" key="9">
    <source>
        <dbReference type="Pfam" id="PF13359"/>
    </source>
</evidence>
<comment type="cofactor">
    <cofactor evidence="1">
        <name>a divalent metal cation</name>
        <dbReference type="ChEBI" id="CHEBI:60240"/>
    </cofactor>
</comment>
<evidence type="ECO:0000256" key="2">
    <source>
        <dbReference type="ARBA" id="ARBA00004123"/>
    </source>
</evidence>
<evidence type="ECO:0000256" key="3">
    <source>
        <dbReference type="ARBA" id="ARBA00006958"/>
    </source>
</evidence>
<dbReference type="GO" id="GO:0004518">
    <property type="term" value="F:nuclease activity"/>
    <property type="evidence" value="ECO:0007669"/>
    <property type="project" value="UniProtKB-KW"/>
</dbReference>
<dbReference type="GO" id="GO:0005634">
    <property type="term" value="C:nucleus"/>
    <property type="evidence" value="ECO:0007669"/>
    <property type="project" value="UniProtKB-SubCell"/>
</dbReference>
<protein>
    <recommendedName>
        <fullName evidence="13">DDE Tnp4 domain-containing protein</fullName>
    </recommendedName>
</protein>
<reference evidence="11 12" key="1">
    <citation type="journal article" date="2023" name="G3 (Bethesda)">
        <title>A chromosome-length genome assembly and annotation of blackberry (Rubus argutus, cv. 'Hillquist').</title>
        <authorList>
            <person name="Bruna T."/>
            <person name="Aryal R."/>
            <person name="Dudchenko O."/>
            <person name="Sargent D.J."/>
            <person name="Mead D."/>
            <person name="Buti M."/>
            <person name="Cavallini A."/>
            <person name="Hytonen T."/>
            <person name="Andres J."/>
            <person name="Pham M."/>
            <person name="Weisz D."/>
            <person name="Mascagni F."/>
            <person name="Usai G."/>
            <person name="Natali L."/>
            <person name="Bassil N."/>
            <person name="Fernandez G.E."/>
            <person name="Lomsadze A."/>
            <person name="Armour M."/>
            <person name="Olukolu B."/>
            <person name="Poorten T."/>
            <person name="Britton C."/>
            <person name="Davik J."/>
            <person name="Ashrafi H."/>
            <person name="Aiden E.L."/>
            <person name="Borodovsky M."/>
            <person name="Worthington M."/>
        </authorList>
    </citation>
    <scope>NUCLEOTIDE SEQUENCE [LARGE SCALE GENOMIC DNA]</scope>
    <source>
        <strain evidence="11">PI 553951</strain>
    </source>
</reference>
<comment type="caution">
    <text evidence="11">The sequence shown here is derived from an EMBL/GenBank/DDBJ whole genome shotgun (WGS) entry which is preliminary data.</text>
</comment>
<evidence type="ECO:0000256" key="8">
    <source>
        <dbReference type="SAM" id="MobiDB-lite"/>
    </source>
</evidence>
<dbReference type="PANTHER" id="PTHR22930">
    <property type="match status" value="1"/>
</dbReference>
<dbReference type="Proteomes" id="UP001457282">
    <property type="component" value="Unassembled WGS sequence"/>
</dbReference>
<feature type="domain" description="DUF8040" evidence="10">
    <location>
        <begin position="40"/>
        <end position="135"/>
    </location>
</feature>
<comment type="subcellular location">
    <subcellularLocation>
        <location evidence="2">Nucleus</location>
    </subcellularLocation>
</comment>
<dbReference type="GO" id="GO:0046872">
    <property type="term" value="F:metal ion binding"/>
    <property type="evidence" value="ECO:0007669"/>
    <property type="project" value="UniProtKB-KW"/>
</dbReference>
<dbReference type="Pfam" id="PF13359">
    <property type="entry name" value="DDE_Tnp_4"/>
    <property type="match status" value="1"/>
</dbReference>
<evidence type="ECO:0000313" key="12">
    <source>
        <dbReference type="Proteomes" id="UP001457282"/>
    </source>
</evidence>
<feature type="domain" description="DDE Tnp4" evidence="9">
    <location>
        <begin position="173"/>
        <end position="280"/>
    </location>
</feature>
<keyword evidence="4" id="KW-0540">Nuclease</keyword>
<feature type="compositionally biased region" description="Basic and acidic residues" evidence="8">
    <location>
        <begin position="260"/>
        <end position="273"/>
    </location>
</feature>
<dbReference type="Pfam" id="PF26138">
    <property type="entry name" value="DUF8040"/>
    <property type="match status" value="1"/>
</dbReference>
<keyword evidence="6" id="KW-0378">Hydrolase</keyword>
<feature type="region of interest" description="Disordered" evidence="8">
    <location>
        <begin position="259"/>
        <end position="300"/>
    </location>
</feature>